<evidence type="ECO:0000313" key="5">
    <source>
        <dbReference type="Proteomes" id="UP000243507"/>
    </source>
</evidence>
<dbReference type="GO" id="GO:0032506">
    <property type="term" value="P:cytokinetic process"/>
    <property type="evidence" value="ECO:0007669"/>
    <property type="project" value="TreeGrafter"/>
</dbReference>
<feature type="chain" id="PRO_5012133029" evidence="2">
    <location>
        <begin position="27"/>
        <end position="309"/>
    </location>
</feature>
<evidence type="ECO:0000313" key="4">
    <source>
        <dbReference type="EMBL" id="PCD77126.1"/>
    </source>
</evidence>
<sequence>MAERFGKSLIRTGGLLLALTSVTALSACQDGEGFSLLKGKPAGEESAAAERAGEVIERDVEAPEVFSVNEDGLWDGRPSLGGVWVAHPSVKDPERVMIRNPANGQSVIGALFRRERDNPGPKLQISSDAAEALGVLAGAPSTLEVVALRRETVEIAPPEPEPLVEGMVLAEPEPIESGNIDAVTAAADKALSEIETRPLPKPGKTAEAPKPAPVEAAPAAATTTKPSAPKVTSDKMYVQLGIFSVEANAKGVVAQMSKEGIIATIKKEESKGKTFWRVLAGPAASSPDRAALLKKVQSLGYTDAYAVSK</sequence>
<dbReference type="SUPFAM" id="SSF110997">
    <property type="entry name" value="Sporulation related repeat"/>
    <property type="match status" value="1"/>
</dbReference>
<protein>
    <submittedName>
        <fullName evidence="4">SPOR domain-containing protein</fullName>
    </submittedName>
</protein>
<organism evidence="4 5">
    <name type="scientific">Pseudothioclava arenosa</name>
    <dbReference type="NCBI Taxonomy" id="1795308"/>
    <lineage>
        <taxon>Bacteria</taxon>
        <taxon>Pseudomonadati</taxon>
        <taxon>Pseudomonadota</taxon>
        <taxon>Alphaproteobacteria</taxon>
        <taxon>Rhodobacterales</taxon>
        <taxon>Paracoccaceae</taxon>
        <taxon>Pseudothioclava</taxon>
    </lineage>
</organism>
<dbReference type="Pfam" id="PF05036">
    <property type="entry name" value="SPOR"/>
    <property type="match status" value="1"/>
</dbReference>
<name>A0A2A4CSN1_9RHOB</name>
<feature type="signal peptide" evidence="2">
    <location>
        <begin position="1"/>
        <end position="26"/>
    </location>
</feature>
<dbReference type="OrthoDB" id="9766672at2"/>
<dbReference type="RefSeq" id="WP_096431778.1">
    <property type="nucleotide sequence ID" value="NZ_NTJD01000003.1"/>
</dbReference>
<evidence type="ECO:0000259" key="3">
    <source>
        <dbReference type="PROSITE" id="PS51724"/>
    </source>
</evidence>
<dbReference type="PANTHER" id="PTHR38687">
    <property type="entry name" value="CELL DIVISION PROTEIN DEDD-RELATED"/>
    <property type="match status" value="1"/>
</dbReference>
<feature type="domain" description="SPOR" evidence="3">
    <location>
        <begin position="230"/>
        <end position="309"/>
    </location>
</feature>
<reference evidence="4 5" key="1">
    <citation type="submission" date="2017-09" db="EMBL/GenBank/DDBJ databases">
        <title>A multilocus sequence analysis scheme for characterization of bacteria in the genus Thioclava.</title>
        <authorList>
            <person name="Liu Y."/>
            <person name="Shao Z."/>
        </authorList>
    </citation>
    <scope>NUCLEOTIDE SEQUENCE [LARGE SCALE GENOMIC DNA]</scope>
    <source>
        <strain evidence="4 5">CAU 1312</strain>
    </source>
</reference>
<dbReference type="AlphaFoldDB" id="A0A2A4CSN1"/>
<dbReference type="Gene3D" id="3.30.70.1070">
    <property type="entry name" value="Sporulation related repeat"/>
    <property type="match status" value="1"/>
</dbReference>
<evidence type="ECO:0000256" key="1">
    <source>
        <dbReference type="SAM" id="MobiDB-lite"/>
    </source>
</evidence>
<feature type="compositionally biased region" description="Low complexity" evidence="1">
    <location>
        <begin position="205"/>
        <end position="229"/>
    </location>
</feature>
<evidence type="ECO:0000256" key="2">
    <source>
        <dbReference type="SAM" id="SignalP"/>
    </source>
</evidence>
<comment type="caution">
    <text evidence="4">The sequence shown here is derived from an EMBL/GenBank/DDBJ whole genome shotgun (WGS) entry which is preliminary data.</text>
</comment>
<dbReference type="InterPro" id="IPR036680">
    <property type="entry name" value="SPOR-like_sf"/>
</dbReference>
<dbReference type="PROSITE" id="PS51257">
    <property type="entry name" value="PROKAR_LIPOPROTEIN"/>
    <property type="match status" value="1"/>
</dbReference>
<keyword evidence="2" id="KW-0732">Signal</keyword>
<feature type="region of interest" description="Disordered" evidence="1">
    <location>
        <begin position="197"/>
        <end position="229"/>
    </location>
</feature>
<dbReference type="InterPro" id="IPR007730">
    <property type="entry name" value="SPOR-like_dom"/>
</dbReference>
<dbReference type="PANTHER" id="PTHR38687:SF1">
    <property type="entry name" value="CELL DIVISION PROTEIN DEDD"/>
    <property type="match status" value="1"/>
</dbReference>
<keyword evidence="5" id="KW-1185">Reference proteome</keyword>
<gene>
    <name evidence="4" type="ORF">CLN94_04960</name>
</gene>
<dbReference type="EMBL" id="NTJD01000003">
    <property type="protein sequence ID" value="PCD77126.1"/>
    <property type="molecule type" value="Genomic_DNA"/>
</dbReference>
<dbReference type="GO" id="GO:0042834">
    <property type="term" value="F:peptidoglycan binding"/>
    <property type="evidence" value="ECO:0007669"/>
    <property type="project" value="InterPro"/>
</dbReference>
<dbReference type="Proteomes" id="UP000243507">
    <property type="component" value="Unassembled WGS sequence"/>
</dbReference>
<dbReference type="GO" id="GO:0032153">
    <property type="term" value="C:cell division site"/>
    <property type="evidence" value="ECO:0007669"/>
    <property type="project" value="TreeGrafter"/>
</dbReference>
<dbReference type="InterPro" id="IPR052521">
    <property type="entry name" value="Cell_div_SPOR-domain"/>
</dbReference>
<proteinExistence type="predicted"/>
<dbReference type="GO" id="GO:0030428">
    <property type="term" value="C:cell septum"/>
    <property type="evidence" value="ECO:0007669"/>
    <property type="project" value="TreeGrafter"/>
</dbReference>
<dbReference type="PROSITE" id="PS51724">
    <property type="entry name" value="SPOR"/>
    <property type="match status" value="1"/>
</dbReference>
<accession>A0A2A4CSN1</accession>